<comment type="subcellular location">
    <subcellularLocation>
        <location evidence="1">Membrane</location>
        <topology evidence="1">Multi-pass membrane protein</topology>
    </subcellularLocation>
</comment>
<accession>A0A5C3LCW0</accession>
<dbReference type="PANTHER" id="PTHR23504">
    <property type="entry name" value="MAJOR FACILITATOR SUPERFAMILY DOMAIN-CONTAINING PROTEIN 10"/>
    <property type="match status" value="1"/>
</dbReference>
<keyword evidence="3 7" id="KW-0812">Transmembrane</keyword>
<dbReference type="OrthoDB" id="419616at2759"/>
<dbReference type="EMBL" id="ML210147">
    <property type="protein sequence ID" value="TFK29796.1"/>
    <property type="molecule type" value="Genomic_DNA"/>
</dbReference>
<dbReference type="InterPro" id="IPR001958">
    <property type="entry name" value="Tet-R_TetA/multi-R_MdtG-like"/>
</dbReference>
<reference evidence="9 10" key="1">
    <citation type="journal article" date="2019" name="Nat. Ecol. Evol.">
        <title>Megaphylogeny resolves global patterns of mushroom evolution.</title>
        <authorList>
            <person name="Varga T."/>
            <person name="Krizsan K."/>
            <person name="Foldi C."/>
            <person name="Dima B."/>
            <person name="Sanchez-Garcia M."/>
            <person name="Sanchez-Ramirez S."/>
            <person name="Szollosi G.J."/>
            <person name="Szarkandi J.G."/>
            <person name="Papp V."/>
            <person name="Albert L."/>
            <person name="Andreopoulos W."/>
            <person name="Angelini C."/>
            <person name="Antonin V."/>
            <person name="Barry K.W."/>
            <person name="Bougher N.L."/>
            <person name="Buchanan P."/>
            <person name="Buyck B."/>
            <person name="Bense V."/>
            <person name="Catcheside P."/>
            <person name="Chovatia M."/>
            <person name="Cooper J."/>
            <person name="Damon W."/>
            <person name="Desjardin D."/>
            <person name="Finy P."/>
            <person name="Geml J."/>
            <person name="Haridas S."/>
            <person name="Hughes K."/>
            <person name="Justo A."/>
            <person name="Karasinski D."/>
            <person name="Kautmanova I."/>
            <person name="Kiss B."/>
            <person name="Kocsube S."/>
            <person name="Kotiranta H."/>
            <person name="LaButti K.M."/>
            <person name="Lechner B.E."/>
            <person name="Liimatainen K."/>
            <person name="Lipzen A."/>
            <person name="Lukacs Z."/>
            <person name="Mihaltcheva S."/>
            <person name="Morgado L.N."/>
            <person name="Niskanen T."/>
            <person name="Noordeloos M.E."/>
            <person name="Ohm R.A."/>
            <person name="Ortiz-Santana B."/>
            <person name="Ovrebo C."/>
            <person name="Racz N."/>
            <person name="Riley R."/>
            <person name="Savchenko A."/>
            <person name="Shiryaev A."/>
            <person name="Soop K."/>
            <person name="Spirin V."/>
            <person name="Szebenyi C."/>
            <person name="Tomsovsky M."/>
            <person name="Tulloss R.E."/>
            <person name="Uehling J."/>
            <person name="Grigoriev I.V."/>
            <person name="Vagvolgyi C."/>
            <person name="Papp T."/>
            <person name="Martin F.M."/>
            <person name="Miettinen O."/>
            <person name="Hibbett D.S."/>
            <person name="Nagy L.G."/>
        </authorList>
    </citation>
    <scope>NUCLEOTIDE SEQUENCE [LARGE SCALE GENOMIC DNA]</scope>
    <source>
        <strain evidence="9 10">CBS 121175</strain>
    </source>
</reference>
<feature type="transmembrane region" description="Helical" evidence="7">
    <location>
        <begin position="387"/>
        <end position="407"/>
    </location>
</feature>
<feature type="domain" description="Major facilitator superfamily (MFS) profile" evidence="8">
    <location>
        <begin position="45"/>
        <end position="485"/>
    </location>
</feature>
<organism evidence="9 10">
    <name type="scientific">Coprinopsis marcescibilis</name>
    <name type="common">Agaric fungus</name>
    <name type="synonym">Psathyrella marcescibilis</name>
    <dbReference type="NCBI Taxonomy" id="230819"/>
    <lineage>
        <taxon>Eukaryota</taxon>
        <taxon>Fungi</taxon>
        <taxon>Dikarya</taxon>
        <taxon>Basidiomycota</taxon>
        <taxon>Agaricomycotina</taxon>
        <taxon>Agaricomycetes</taxon>
        <taxon>Agaricomycetidae</taxon>
        <taxon>Agaricales</taxon>
        <taxon>Agaricineae</taxon>
        <taxon>Psathyrellaceae</taxon>
        <taxon>Coprinopsis</taxon>
    </lineage>
</organism>
<feature type="transmembrane region" description="Helical" evidence="7">
    <location>
        <begin position="84"/>
        <end position="105"/>
    </location>
</feature>
<dbReference type="AlphaFoldDB" id="A0A5C3LCW0"/>
<dbReference type="GO" id="GO:0022857">
    <property type="term" value="F:transmembrane transporter activity"/>
    <property type="evidence" value="ECO:0007669"/>
    <property type="project" value="InterPro"/>
</dbReference>
<dbReference type="SUPFAM" id="SSF103473">
    <property type="entry name" value="MFS general substrate transporter"/>
    <property type="match status" value="1"/>
</dbReference>
<evidence type="ECO:0000256" key="6">
    <source>
        <dbReference type="SAM" id="MobiDB-lite"/>
    </source>
</evidence>
<dbReference type="InterPro" id="IPR020846">
    <property type="entry name" value="MFS_dom"/>
</dbReference>
<feature type="transmembrane region" description="Helical" evidence="7">
    <location>
        <begin position="117"/>
        <end position="136"/>
    </location>
</feature>
<proteinExistence type="predicted"/>
<evidence type="ECO:0000259" key="8">
    <source>
        <dbReference type="PROSITE" id="PS50850"/>
    </source>
</evidence>
<dbReference type="GO" id="GO:0016020">
    <property type="term" value="C:membrane"/>
    <property type="evidence" value="ECO:0007669"/>
    <property type="project" value="UniProtKB-SubCell"/>
</dbReference>
<evidence type="ECO:0000256" key="4">
    <source>
        <dbReference type="ARBA" id="ARBA00022989"/>
    </source>
</evidence>
<feature type="transmembrane region" description="Helical" evidence="7">
    <location>
        <begin position="174"/>
        <end position="197"/>
    </location>
</feature>
<sequence length="489" mass="53780">MHPSSTEHQPLIGNSRQDGVAGGRTFVVHTDSERQGSVSRFPKGQFAILCFLRLLDPLSFTQIFPYVNELVRDLNVAKDPTQIGYYSGLVESAFAITQLFAIYPWAYFSDNFGRRPVILLGIVGLAISTLFFGLQTSFVGVIAMRALAGLFSGNVAVIPSMLCEITDATNQAVVFPLFGIWWPIGAIVGPLIGGMFSQPATKFPSYFKHPFFKEYPYFLPGFMASAFAFTGFLLAFFYLKETLDRNQESNSTNKVYGTTQRRSGAIEEKRVSLRNLLSDRIIRALCTSGCAMSFLSTAFEVLFVLFCYTPVSQGGLGFPITSIGYALATSGVFAAILQAFFMPILLNRFQHASIYHFSIKLWAPVFLCMPLLHLLVPSHASQSSLPLWIAIALVLVIARVAFLSFSVNMLLVKRFAPNQASIGSTTGLVQFSICLARAVSPAFVSTVYALSKEHSVLGGHCWVVVMVGLAVACCTFSRAVVQETRRLRR</sequence>
<dbReference type="PRINTS" id="PR01035">
    <property type="entry name" value="TCRTETA"/>
</dbReference>
<dbReference type="PROSITE" id="PS50850">
    <property type="entry name" value="MFS"/>
    <property type="match status" value="1"/>
</dbReference>
<feature type="transmembrane region" description="Helical" evidence="7">
    <location>
        <begin position="217"/>
        <end position="239"/>
    </location>
</feature>
<feature type="transmembrane region" description="Helical" evidence="7">
    <location>
        <begin position="323"/>
        <end position="345"/>
    </location>
</feature>
<name>A0A5C3LCW0_COPMA</name>
<dbReference type="CDD" id="cd17330">
    <property type="entry name" value="MFS_SLC46_TetA_like"/>
    <property type="match status" value="1"/>
</dbReference>
<gene>
    <name evidence="9" type="ORF">FA15DRAFT_178654</name>
</gene>
<dbReference type="Pfam" id="PF07690">
    <property type="entry name" value="MFS_1"/>
    <property type="match status" value="1"/>
</dbReference>
<evidence type="ECO:0000313" key="9">
    <source>
        <dbReference type="EMBL" id="TFK29796.1"/>
    </source>
</evidence>
<evidence type="ECO:0000256" key="5">
    <source>
        <dbReference type="ARBA" id="ARBA00023136"/>
    </source>
</evidence>
<dbReference type="PANTHER" id="PTHR23504:SF15">
    <property type="entry name" value="MAJOR FACILITATOR SUPERFAMILY (MFS) PROFILE DOMAIN-CONTAINING PROTEIN"/>
    <property type="match status" value="1"/>
</dbReference>
<evidence type="ECO:0000256" key="7">
    <source>
        <dbReference type="SAM" id="Phobius"/>
    </source>
</evidence>
<feature type="compositionally biased region" description="Polar residues" evidence="6">
    <location>
        <begin position="1"/>
        <end position="17"/>
    </location>
</feature>
<evidence type="ECO:0000313" key="10">
    <source>
        <dbReference type="Proteomes" id="UP000307440"/>
    </source>
</evidence>
<dbReference type="Gene3D" id="1.20.1250.20">
    <property type="entry name" value="MFS general substrate transporter like domains"/>
    <property type="match status" value="1"/>
</dbReference>
<dbReference type="InterPro" id="IPR036259">
    <property type="entry name" value="MFS_trans_sf"/>
</dbReference>
<keyword evidence="2" id="KW-0813">Transport</keyword>
<evidence type="ECO:0000256" key="3">
    <source>
        <dbReference type="ARBA" id="ARBA00022692"/>
    </source>
</evidence>
<feature type="transmembrane region" description="Helical" evidence="7">
    <location>
        <begin position="284"/>
        <end position="311"/>
    </location>
</feature>
<keyword evidence="10" id="KW-1185">Reference proteome</keyword>
<feature type="transmembrane region" description="Helical" evidence="7">
    <location>
        <begin position="142"/>
        <end position="162"/>
    </location>
</feature>
<feature type="transmembrane region" description="Helical" evidence="7">
    <location>
        <begin position="357"/>
        <end position="375"/>
    </location>
</feature>
<evidence type="ECO:0000256" key="2">
    <source>
        <dbReference type="ARBA" id="ARBA00022448"/>
    </source>
</evidence>
<keyword evidence="4 7" id="KW-1133">Transmembrane helix</keyword>
<protein>
    <submittedName>
        <fullName evidence="9">Major facilitator superfamily multidrug-resistance, DHA1 sub-family</fullName>
    </submittedName>
</protein>
<feature type="region of interest" description="Disordered" evidence="6">
    <location>
        <begin position="1"/>
        <end position="20"/>
    </location>
</feature>
<evidence type="ECO:0000256" key="1">
    <source>
        <dbReference type="ARBA" id="ARBA00004141"/>
    </source>
</evidence>
<keyword evidence="5 7" id="KW-0472">Membrane</keyword>
<feature type="transmembrane region" description="Helical" evidence="7">
    <location>
        <begin position="428"/>
        <end position="450"/>
    </location>
</feature>
<feature type="transmembrane region" description="Helical" evidence="7">
    <location>
        <begin position="462"/>
        <end position="481"/>
    </location>
</feature>
<dbReference type="InterPro" id="IPR011701">
    <property type="entry name" value="MFS"/>
</dbReference>
<dbReference type="Proteomes" id="UP000307440">
    <property type="component" value="Unassembled WGS sequence"/>
</dbReference>